<comment type="subcellular location">
    <subcellularLocation>
        <location evidence="1">Cell membrane</location>
        <topology evidence="1">Multi-pass membrane protein</topology>
    </subcellularLocation>
</comment>
<keyword evidence="3 7" id="KW-0812">Transmembrane</keyword>
<evidence type="ECO:0000256" key="2">
    <source>
        <dbReference type="ARBA" id="ARBA00022475"/>
    </source>
</evidence>
<dbReference type="RefSeq" id="WP_188671834.1">
    <property type="nucleotide sequence ID" value="NZ_BMGP01000001.1"/>
</dbReference>
<feature type="transmembrane region" description="Helical" evidence="7">
    <location>
        <begin position="48"/>
        <end position="65"/>
    </location>
</feature>
<feature type="transmembrane region" description="Helical" evidence="7">
    <location>
        <begin position="123"/>
        <end position="141"/>
    </location>
</feature>
<dbReference type="EMBL" id="BMGP01000001">
    <property type="protein sequence ID" value="GGF10351.1"/>
    <property type="molecule type" value="Genomic_DNA"/>
</dbReference>
<evidence type="ECO:0000256" key="4">
    <source>
        <dbReference type="ARBA" id="ARBA00022989"/>
    </source>
</evidence>
<feature type="domain" description="Integral membrane bound transporter" evidence="8">
    <location>
        <begin position="223"/>
        <end position="343"/>
    </location>
</feature>
<evidence type="ECO:0000259" key="8">
    <source>
        <dbReference type="Pfam" id="PF13515"/>
    </source>
</evidence>
<evidence type="ECO:0000256" key="3">
    <source>
        <dbReference type="ARBA" id="ARBA00022692"/>
    </source>
</evidence>
<evidence type="ECO:0000256" key="1">
    <source>
        <dbReference type="ARBA" id="ARBA00004651"/>
    </source>
</evidence>
<evidence type="ECO:0000256" key="7">
    <source>
        <dbReference type="SAM" id="Phobius"/>
    </source>
</evidence>
<feature type="transmembrane region" description="Helical" evidence="7">
    <location>
        <begin position="209"/>
        <end position="227"/>
    </location>
</feature>
<feature type="transmembrane region" description="Helical" evidence="7">
    <location>
        <begin position="97"/>
        <end position="116"/>
    </location>
</feature>
<evidence type="ECO:0000256" key="5">
    <source>
        <dbReference type="ARBA" id="ARBA00023136"/>
    </source>
</evidence>
<organism evidence="9 10">
    <name type="scientific">Subtercola lobariae</name>
    <dbReference type="NCBI Taxonomy" id="1588641"/>
    <lineage>
        <taxon>Bacteria</taxon>
        <taxon>Bacillati</taxon>
        <taxon>Actinomycetota</taxon>
        <taxon>Actinomycetes</taxon>
        <taxon>Micrococcales</taxon>
        <taxon>Microbacteriaceae</taxon>
        <taxon>Subtercola</taxon>
    </lineage>
</organism>
<dbReference type="Pfam" id="PF13515">
    <property type="entry name" value="FUSC_2"/>
    <property type="match status" value="1"/>
</dbReference>
<feature type="transmembrane region" description="Helical" evidence="7">
    <location>
        <begin position="324"/>
        <end position="348"/>
    </location>
</feature>
<name>A0A917AZ54_9MICO</name>
<sequence length="370" mass="38271">MGTRGIWHSGVRALKPKPAAWAVFPAIRAVIAAGAVAAVGAATGHMDAVGVAYFGAACAVVFITNGGYRTRLTMLAAQAFGAVAGIVLGIVLPHDPVVLIVTATVVGMLAGMLGVIGPAATATAVMAVIGLAFGQFAGLPLPWWQQGAWYLAGTFVVAIAGVSPWILQRWRLNQHVAATASKPSTTRSSFSERSRASFRVVTTPDAIRTGIRLALCMAIATATVVALREPDHSYWLPLTVAVVVRPEYGSVFVRTVNRVVGTIIGATVAALVLLVLPASWPIAVAAALAIGFAVFAAPKLYALSVIGITASALLSASIGTPDPVFPLIRLLDTLLGCTIAVVFGYLLWPGSSIHLTSRQSNVPVEPVEPS</sequence>
<comment type="caution">
    <text evidence="9">The sequence shown here is derived from an EMBL/GenBank/DDBJ whole genome shotgun (WGS) entry which is preliminary data.</text>
</comment>
<feature type="transmembrane region" description="Helical" evidence="7">
    <location>
        <begin position="147"/>
        <end position="167"/>
    </location>
</feature>
<keyword evidence="2" id="KW-1003">Cell membrane</keyword>
<dbReference type="InterPro" id="IPR049453">
    <property type="entry name" value="Memb_transporter_dom"/>
</dbReference>
<dbReference type="GO" id="GO:0005886">
    <property type="term" value="C:plasma membrane"/>
    <property type="evidence" value="ECO:0007669"/>
    <property type="project" value="UniProtKB-SubCell"/>
</dbReference>
<keyword evidence="5 7" id="KW-0472">Membrane</keyword>
<evidence type="ECO:0000313" key="10">
    <source>
        <dbReference type="Proteomes" id="UP000598775"/>
    </source>
</evidence>
<dbReference type="AlphaFoldDB" id="A0A917AZ54"/>
<keyword evidence="10" id="KW-1185">Reference proteome</keyword>
<comment type="similarity">
    <text evidence="6">Belongs to the YccS/YhfK family.</text>
</comment>
<feature type="transmembrane region" description="Helical" evidence="7">
    <location>
        <begin position="72"/>
        <end position="91"/>
    </location>
</feature>
<evidence type="ECO:0000313" key="9">
    <source>
        <dbReference type="EMBL" id="GGF10351.1"/>
    </source>
</evidence>
<feature type="transmembrane region" description="Helical" evidence="7">
    <location>
        <begin position="263"/>
        <end position="293"/>
    </location>
</feature>
<reference evidence="9 10" key="1">
    <citation type="journal article" date="2014" name="Int. J. Syst. Evol. Microbiol.">
        <title>Complete genome sequence of Corynebacterium casei LMG S-19264T (=DSM 44701T), isolated from a smear-ripened cheese.</title>
        <authorList>
            <consortium name="US DOE Joint Genome Institute (JGI-PGF)"/>
            <person name="Walter F."/>
            <person name="Albersmeier A."/>
            <person name="Kalinowski J."/>
            <person name="Ruckert C."/>
        </authorList>
    </citation>
    <scope>NUCLEOTIDE SEQUENCE [LARGE SCALE GENOMIC DNA]</scope>
    <source>
        <strain evidence="9 10">CGMCC 1.12976</strain>
    </source>
</reference>
<dbReference type="PANTHER" id="PTHR30509:SF9">
    <property type="entry name" value="MULTIDRUG RESISTANCE PROTEIN MDTO"/>
    <property type="match status" value="1"/>
</dbReference>
<dbReference type="Proteomes" id="UP000598775">
    <property type="component" value="Unassembled WGS sequence"/>
</dbReference>
<accession>A0A917AZ54</accession>
<protein>
    <recommendedName>
        <fullName evidence="8">Integral membrane bound transporter domain-containing protein</fullName>
    </recommendedName>
</protein>
<evidence type="ECO:0000256" key="6">
    <source>
        <dbReference type="ARBA" id="ARBA00043993"/>
    </source>
</evidence>
<proteinExistence type="inferred from homology"/>
<feature type="transmembrane region" description="Helical" evidence="7">
    <location>
        <begin position="21"/>
        <end position="42"/>
    </location>
</feature>
<keyword evidence="4 7" id="KW-1133">Transmembrane helix</keyword>
<dbReference type="PANTHER" id="PTHR30509">
    <property type="entry name" value="P-HYDROXYBENZOIC ACID EFFLUX PUMP SUBUNIT-RELATED"/>
    <property type="match status" value="1"/>
</dbReference>
<gene>
    <name evidence="9" type="ORF">GCM10011399_00240</name>
</gene>